<proteinExistence type="predicted"/>
<feature type="transmembrane region" description="Helical" evidence="1">
    <location>
        <begin position="209"/>
        <end position="227"/>
    </location>
</feature>
<dbReference type="InterPro" id="IPR052372">
    <property type="entry name" value="YpjD/HemX"/>
</dbReference>
<dbReference type="GO" id="GO:0020037">
    <property type="term" value="F:heme binding"/>
    <property type="evidence" value="ECO:0007669"/>
    <property type="project" value="InterPro"/>
</dbReference>
<feature type="transmembrane region" description="Helical" evidence="1">
    <location>
        <begin position="66"/>
        <end position="85"/>
    </location>
</feature>
<feature type="transmembrane region" description="Helical" evidence="1">
    <location>
        <begin position="6"/>
        <end position="26"/>
    </location>
</feature>
<evidence type="ECO:0000313" key="4">
    <source>
        <dbReference type="Proteomes" id="UP000590740"/>
    </source>
</evidence>
<comment type="caution">
    <text evidence="3">The sequence shown here is derived from an EMBL/GenBank/DDBJ whole genome shotgun (WGS) entry which is preliminary data.</text>
</comment>
<evidence type="ECO:0000256" key="1">
    <source>
        <dbReference type="SAM" id="Phobius"/>
    </source>
</evidence>
<sequence>MPASLQFLLAATLVFASAVVQALMALKSGAWKRTRGQVVLIALGFVLQTGFIYLRGQEVRQCPIRSLPDILIFIAWSMVLLYFLVGPAFRLSLLGVFTAPLVSILHVLALALGFAAYPPKGPINAMVELHIALALISYASFALACITGVMYLVQERMLKRHQIGGLFYQLPPIQGLAQAIQRIVRLGLLLLSIALGISFALHLPMTKTGHVVFAWIVWGLYAVISLLMWKHFTSPRRTAWLAVIGFILPFISLWIVTHA</sequence>
<gene>
    <name evidence="3" type="ORF">HNQ65_004958</name>
</gene>
<keyword evidence="1" id="KW-0812">Transmembrane</keyword>
<dbReference type="AlphaFoldDB" id="A0A7W7YFQ0"/>
<feature type="transmembrane region" description="Helical" evidence="1">
    <location>
        <begin position="129"/>
        <end position="153"/>
    </location>
</feature>
<feature type="transmembrane region" description="Helical" evidence="1">
    <location>
        <begin position="183"/>
        <end position="203"/>
    </location>
</feature>
<dbReference type="PANTHER" id="PTHR38034">
    <property type="entry name" value="INNER MEMBRANE PROTEIN YPJD"/>
    <property type="match status" value="1"/>
</dbReference>
<keyword evidence="4" id="KW-1185">Reference proteome</keyword>
<organism evidence="3 4">
    <name type="scientific">Prosthecobacter vanneervenii</name>
    <dbReference type="NCBI Taxonomy" id="48466"/>
    <lineage>
        <taxon>Bacteria</taxon>
        <taxon>Pseudomonadati</taxon>
        <taxon>Verrucomicrobiota</taxon>
        <taxon>Verrucomicrobiia</taxon>
        <taxon>Verrucomicrobiales</taxon>
        <taxon>Verrucomicrobiaceae</taxon>
        <taxon>Prosthecobacter</taxon>
    </lineage>
</organism>
<dbReference type="Pfam" id="PF01578">
    <property type="entry name" value="Cytochrom_C_asm"/>
    <property type="match status" value="1"/>
</dbReference>
<dbReference type="Proteomes" id="UP000590740">
    <property type="component" value="Unassembled WGS sequence"/>
</dbReference>
<feature type="transmembrane region" description="Helical" evidence="1">
    <location>
        <begin position="239"/>
        <end position="257"/>
    </location>
</feature>
<evidence type="ECO:0000313" key="3">
    <source>
        <dbReference type="EMBL" id="MBB5035348.1"/>
    </source>
</evidence>
<keyword evidence="1" id="KW-1133">Transmembrane helix</keyword>
<reference evidence="3 4" key="1">
    <citation type="submission" date="2020-08" db="EMBL/GenBank/DDBJ databases">
        <title>Genomic Encyclopedia of Type Strains, Phase IV (KMG-IV): sequencing the most valuable type-strain genomes for metagenomic binning, comparative biology and taxonomic classification.</title>
        <authorList>
            <person name="Goeker M."/>
        </authorList>
    </citation>
    <scope>NUCLEOTIDE SEQUENCE [LARGE SCALE GENOMIC DNA]</scope>
    <source>
        <strain evidence="3 4">DSM 12252</strain>
    </source>
</reference>
<protein>
    <submittedName>
        <fullName evidence="3">ABC-type uncharacterized transport system permease subunit</fullName>
    </submittedName>
</protein>
<feature type="domain" description="Cytochrome c assembly protein" evidence="2">
    <location>
        <begin position="67"/>
        <end position="256"/>
    </location>
</feature>
<dbReference type="GO" id="GO:0017004">
    <property type="term" value="P:cytochrome complex assembly"/>
    <property type="evidence" value="ECO:0007669"/>
    <property type="project" value="InterPro"/>
</dbReference>
<dbReference type="EMBL" id="JACHIG010000016">
    <property type="protein sequence ID" value="MBB5035348.1"/>
    <property type="molecule type" value="Genomic_DNA"/>
</dbReference>
<keyword evidence="1" id="KW-0472">Membrane</keyword>
<feature type="transmembrane region" description="Helical" evidence="1">
    <location>
        <begin position="38"/>
        <end position="54"/>
    </location>
</feature>
<accession>A0A7W7YFQ0</accession>
<name>A0A7W7YFQ0_9BACT</name>
<dbReference type="RefSeq" id="WP_184344046.1">
    <property type="nucleotide sequence ID" value="NZ_JACHIG010000016.1"/>
</dbReference>
<evidence type="ECO:0000259" key="2">
    <source>
        <dbReference type="Pfam" id="PF01578"/>
    </source>
</evidence>
<feature type="transmembrane region" description="Helical" evidence="1">
    <location>
        <begin position="92"/>
        <end position="117"/>
    </location>
</feature>
<dbReference type="PANTHER" id="PTHR38034:SF1">
    <property type="entry name" value="INNER MEMBRANE PROTEIN YPJD"/>
    <property type="match status" value="1"/>
</dbReference>
<dbReference type="InterPro" id="IPR002541">
    <property type="entry name" value="Cyt_c_assembly"/>
</dbReference>